<feature type="transmembrane region" description="Helical" evidence="5">
    <location>
        <begin position="450"/>
        <end position="469"/>
    </location>
</feature>
<dbReference type="NCBIfam" id="TIGR00815">
    <property type="entry name" value="sulP"/>
    <property type="match status" value="1"/>
</dbReference>
<organism evidence="7 8">
    <name type="scientific">Pocillopora meandrina</name>
    <dbReference type="NCBI Taxonomy" id="46732"/>
    <lineage>
        <taxon>Eukaryota</taxon>
        <taxon>Metazoa</taxon>
        <taxon>Cnidaria</taxon>
        <taxon>Anthozoa</taxon>
        <taxon>Hexacorallia</taxon>
        <taxon>Scleractinia</taxon>
        <taxon>Astrocoeniina</taxon>
        <taxon>Pocilloporidae</taxon>
        <taxon>Pocillopora</taxon>
    </lineage>
</organism>
<evidence type="ECO:0000256" key="2">
    <source>
        <dbReference type="ARBA" id="ARBA00022692"/>
    </source>
</evidence>
<sequence length="780" mass="85777">MKDLEESEPPPLITRRSRRRYRINLSRHVYNEREFTESFINQEEYTTSSEFEPSSLAKTLRRNFLPSRCTCKDILQSWFPIVEWLPAYNVRRDLAHDIAGGLTVAIMHIPQGLAYALLASLPAVTGLYTAFVPILVYMAMGTSRHISLGTFAVVCLMVGHVVDREVEQSLSPTPTAPAPTNRPLDGSVNEVLRNSIYKQESNGSSSNEQDLLDEKKLEVAVALSMLVGLLQLLMGLLKLGFVAVYLSDPIISGFTTGAAILVFTSQVKHILGLEVPRYSGAFAVVKTYIFMFKNITLAVPGSVITGVVCILVLIALKYISEKLKHRMKFPIPAELIVVVLGTVVSYFVGLNEKFQVSVLRDIPKGLRAPSAPSFMLMGNMVTDAIVISIVIFATNISLAKTFAKRNNYVIDSNQELIACGSANVLGSFFSCFPVSGSLSRSVIQESIARTQLCSIPVVVVIILVLLFIAPLFYHLPKAILAAVVVVALKGLFRQFNRLVQLWRMCKPDAVVWFAAWLGVVLLGIDIGLGVGVIMALVVVIWKSSRPPASLLGQIPNTGIYRDIQRMTSAKPIPGIKIFRFESAMFYANSEYFRSTLIEMTGVDPQNPNKRSRLGSSAVRYRHNEEDTGSPAIEITRTVTVSINSALENGDVEVSLSDLGNYEGPSGYDPTPVHAIIIDASTFNFIDTQGVNTLLQLGLEYEKIGVKFYLAHCRYNIREMLEKAGFTARIGTEHLFVSVHDAVIHAVGIHSEDASYSTPVMSDTESALEAGPSNQQVCKPD</sequence>
<dbReference type="InterPro" id="IPR036513">
    <property type="entry name" value="STAS_dom_sf"/>
</dbReference>
<dbReference type="Pfam" id="PF00916">
    <property type="entry name" value="Sulfate_transp"/>
    <property type="match status" value="1"/>
</dbReference>
<feature type="domain" description="STAS" evidence="6">
    <location>
        <begin position="565"/>
        <end position="745"/>
    </location>
</feature>
<feature type="transmembrane region" description="Helical" evidence="5">
    <location>
        <begin position="331"/>
        <end position="349"/>
    </location>
</feature>
<dbReference type="GO" id="GO:0055085">
    <property type="term" value="P:transmembrane transport"/>
    <property type="evidence" value="ECO:0007669"/>
    <property type="project" value="InterPro"/>
</dbReference>
<protein>
    <recommendedName>
        <fullName evidence="6">STAS domain-containing protein</fullName>
    </recommendedName>
</protein>
<dbReference type="InterPro" id="IPR001902">
    <property type="entry name" value="SLC26A/SulP_fam"/>
</dbReference>
<feature type="transmembrane region" description="Helical" evidence="5">
    <location>
        <begin position="513"/>
        <end position="541"/>
    </location>
</feature>
<evidence type="ECO:0000313" key="8">
    <source>
        <dbReference type="Proteomes" id="UP001159428"/>
    </source>
</evidence>
<dbReference type="EMBL" id="CALNXJ010000008">
    <property type="protein sequence ID" value="CAH3045683.1"/>
    <property type="molecule type" value="Genomic_DNA"/>
</dbReference>
<dbReference type="GO" id="GO:0016020">
    <property type="term" value="C:membrane"/>
    <property type="evidence" value="ECO:0007669"/>
    <property type="project" value="UniProtKB-SubCell"/>
</dbReference>
<dbReference type="PANTHER" id="PTHR11814">
    <property type="entry name" value="SULFATE TRANSPORTER"/>
    <property type="match status" value="1"/>
</dbReference>
<feature type="transmembrane region" description="Helical" evidence="5">
    <location>
        <begin position="219"/>
        <end position="237"/>
    </location>
</feature>
<dbReference type="Gene3D" id="3.30.750.24">
    <property type="entry name" value="STAS domain"/>
    <property type="match status" value="1"/>
</dbReference>
<proteinExistence type="predicted"/>
<keyword evidence="2 5" id="KW-0812">Transmembrane</keyword>
<evidence type="ECO:0000256" key="3">
    <source>
        <dbReference type="ARBA" id="ARBA00022989"/>
    </source>
</evidence>
<evidence type="ECO:0000259" key="6">
    <source>
        <dbReference type="PROSITE" id="PS50801"/>
    </source>
</evidence>
<dbReference type="InterPro" id="IPR011547">
    <property type="entry name" value="SLC26A/SulP_dom"/>
</dbReference>
<comment type="subcellular location">
    <subcellularLocation>
        <location evidence="1">Membrane</location>
        <topology evidence="1">Multi-pass membrane protein</topology>
    </subcellularLocation>
</comment>
<dbReference type="CDD" id="cd07042">
    <property type="entry name" value="STAS_SulP_like_sulfate_transporter"/>
    <property type="match status" value="1"/>
</dbReference>
<dbReference type="AlphaFoldDB" id="A0AAU9W6X2"/>
<evidence type="ECO:0000256" key="5">
    <source>
        <dbReference type="SAM" id="Phobius"/>
    </source>
</evidence>
<evidence type="ECO:0000313" key="7">
    <source>
        <dbReference type="EMBL" id="CAH3045683.1"/>
    </source>
</evidence>
<feature type="transmembrane region" description="Helical" evidence="5">
    <location>
        <begin position="297"/>
        <end position="319"/>
    </location>
</feature>
<dbReference type="InterPro" id="IPR002645">
    <property type="entry name" value="STAS_dom"/>
</dbReference>
<name>A0AAU9W6X2_9CNID</name>
<dbReference type="SUPFAM" id="SSF52091">
    <property type="entry name" value="SpoIIaa-like"/>
    <property type="match status" value="1"/>
</dbReference>
<dbReference type="Proteomes" id="UP001159428">
    <property type="component" value="Unassembled WGS sequence"/>
</dbReference>
<feature type="transmembrane region" description="Helical" evidence="5">
    <location>
        <begin position="475"/>
        <end position="492"/>
    </location>
</feature>
<comment type="caution">
    <text evidence="7">The sequence shown here is derived from an EMBL/GenBank/DDBJ whole genome shotgun (WGS) entry which is preliminary data.</text>
</comment>
<dbReference type="Pfam" id="PF01740">
    <property type="entry name" value="STAS"/>
    <property type="match status" value="1"/>
</dbReference>
<evidence type="ECO:0000256" key="4">
    <source>
        <dbReference type="ARBA" id="ARBA00023136"/>
    </source>
</evidence>
<keyword evidence="8" id="KW-1185">Reference proteome</keyword>
<accession>A0AAU9W6X2</accession>
<evidence type="ECO:0000256" key="1">
    <source>
        <dbReference type="ARBA" id="ARBA00004141"/>
    </source>
</evidence>
<feature type="transmembrane region" description="Helical" evidence="5">
    <location>
        <begin position="243"/>
        <end position="263"/>
    </location>
</feature>
<gene>
    <name evidence="7" type="ORF">PMEA_00033690</name>
</gene>
<dbReference type="PROSITE" id="PS50801">
    <property type="entry name" value="STAS"/>
    <property type="match status" value="1"/>
</dbReference>
<keyword evidence="3 5" id="KW-1133">Transmembrane helix</keyword>
<reference evidence="7 8" key="1">
    <citation type="submission" date="2022-05" db="EMBL/GenBank/DDBJ databases">
        <authorList>
            <consortium name="Genoscope - CEA"/>
            <person name="William W."/>
        </authorList>
    </citation>
    <scope>NUCLEOTIDE SEQUENCE [LARGE SCALE GENOMIC DNA]</scope>
</reference>
<feature type="transmembrane region" description="Helical" evidence="5">
    <location>
        <begin position="113"/>
        <end position="139"/>
    </location>
</feature>
<feature type="transmembrane region" description="Helical" evidence="5">
    <location>
        <begin position="374"/>
        <end position="398"/>
    </location>
</feature>
<keyword evidence="4 5" id="KW-0472">Membrane</keyword>